<dbReference type="Proteomes" id="UP000434582">
    <property type="component" value="Unassembled WGS sequence"/>
</dbReference>
<reference evidence="1 2" key="1">
    <citation type="submission" date="2019-10" db="EMBL/GenBank/DDBJ databases">
        <title>Draft whole-genome sequence of the purple nonsulfur photosynthetic bacterium Roseospira navarrensis DSM 15114.</title>
        <authorList>
            <person name="Kyndt J.A."/>
            <person name="Meyer T.E."/>
        </authorList>
    </citation>
    <scope>NUCLEOTIDE SEQUENCE [LARGE SCALE GENOMIC DNA]</scope>
    <source>
        <strain evidence="1 2">DSM 15114</strain>
    </source>
</reference>
<proteinExistence type="predicted"/>
<evidence type="ECO:0008006" key="3">
    <source>
        <dbReference type="Google" id="ProtNLM"/>
    </source>
</evidence>
<organism evidence="1 2">
    <name type="scientific">Roseospira navarrensis</name>
    <dbReference type="NCBI Taxonomy" id="140058"/>
    <lineage>
        <taxon>Bacteria</taxon>
        <taxon>Pseudomonadati</taxon>
        <taxon>Pseudomonadota</taxon>
        <taxon>Alphaproteobacteria</taxon>
        <taxon>Rhodospirillales</taxon>
        <taxon>Rhodospirillaceae</taxon>
        <taxon>Roseospira</taxon>
    </lineage>
</organism>
<accession>A0A7X1ZI43</accession>
<protein>
    <recommendedName>
        <fullName evidence="3">LysM domain-containing protein</fullName>
    </recommendedName>
</protein>
<evidence type="ECO:0000313" key="1">
    <source>
        <dbReference type="EMBL" id="MQX37650.1"/>
    </source>
</evidence>
<comment type="caution">
    <text evidence="1">The sequence shown here is derived from an EMBL/GenBank/DDBJ whole genome shotgun (WGS) entry which is preliminary data.</text>
</comment>
<dbReference type="AlphaFoldDB" id="A0A7X1ZI43"/>
<keyword evidence="2" id="KW-1185">Reference proteome</keyword>
<sequence length="95" mass="10551">MAVFDPKSRYVDPPLEPYAVTDRRGRTVMALPMPEPPVTASVGDYLPKQGQRLDHLAAALVQDPFGFWRIAEANGAVLPDALEEVERLRIPPVTR</sequence>
<gene>
    <name evidence="1" type="ORF">GHC57_14090</name>
</gene>
<evidence type="ECO:0000313" key="2">
    <source>
        <dbReference type="Proteomes" id="UP000434582"/>
    </source>
</evidence>
<name>A0A7X1ZI43_9PROT</name>
<dbReference type="RefSeq" id="WP_153345346.1">
    <property type="nucleotide sequence ID" value="NZ_WIVE01000050.1"/>
</dbReference>
<dbReference type="OrthoDB" id="9809850at2"/>
<dbReference type="EMBL" id="WIVE01000050">
    <property type="protein sequence ID" value="MQX37650.1"/>
    <property type="molecule type" value="Genomic_DNA"/>
</dbReference>